<evidence type="ECO:0000256" key="1">
    <source>
        <dbReference type="SAM" id="MobiDB-lite"/>
    </source>
</evidence>
<dbReference type="RefSeq" id="WP_074462236.1">
    <property type="nucleotide sequence ID" value="NZ_FMUR01000009.1"/>
</dbReference>
<feature type="signal peptide" evidence="2">
    <location>
        <begin position="1"/>
        <end position="21"/>
    </location>
</feature>
<gene>
    <name evidence="3" type="ORF">SAMN02910451_01620</name>
</gene>
<feature type="chain" id="PRO_5039165206" description="Fibronectin type III domain-containing protein" evidence="2">
    <location>
        <begin position="22"/>
        <end position="168"/>
    </location>
</feature>
<dbReference type="OrthoDB" id="9779098at2"/>
<name>A0A1G5DSQ7_9FIRM</name>
<keyword evidence="4" id="KW-1185">Reference proteome</keyword>
<evidence type="ECO:0000256" key="2">
    <source>
        <dbReference type="SAM" id="SignalP"/>
    </source>
</evidence>
<dbReference type="AlphaFoldDB" id="A0A1G5DSQ7"/>
<evidence type="ECO:0008006" key="5">
    <source>
        <dbReference type="Google" id="ProtNLM"/>
    </source>
</evidence>
<reference evidence="4" key="1">
    <citation type="submission" date="2016-10" db="EMBL/GenBank/DDBJ databases">
        <authorList>
            <person name="Varghese N."/>
            <person name="Submissions S."/>
        </authorList>
    </citation>
    <scope>NUCLEOTIDE SEQUENCE [LARGE SCALE GENOMIC DNA]</scope>
    <source>
        <strain evidence="4">XBD2006</strain>
    </source>
</reference>
<feature type="compositionally biased region" description="Acidic residues" evidence="1">
    <location>
        <begin position="25"/>
        <end position="58"/>
    </location>
</feature>
<evidence type="ECO:0000313" key="4">
    <source>
        <dbReference type="Proteomes" id="UP000183047"/>
    </source>
</evidence>
<dbReference type="Proteomes" id="UP000183047">
    <property type="component" value="Unassembled WGS sequence"/>
</dbReference>
<dbReference type="EMBL" id="FMUR01000009">
    <property type="protein sequence ID" value="SCY17441.1"/>
    <property type="molecule type" value="Genomic_DNA"/>
</dbReference>
<sequence length="168" mass="18485">MKRFHTIMAASIMAASIMACGQEAEQPEQPETETVEEVESAENTDPVDDTDTAADTAEESTKDEAKDSALAAPTVKDGVKKQGPEGQDVYFEWNSVDGADGYEISVKSKYCEEQEYTEDASTYETTDNFYTVGAQDDFDFLIKVRAYKGEGASRTFSEWSNEAKGATY</sequence>
<keyword evidence="2" id="KW-0732">Signal</keyword>
<protein>
    <recommendedName>
        <fullName evidence="5">Fibronectin type III domain-containing protein</fullName>
    </recommendedName>
</protein>
<feature type="region of interest" description="Disordered" evidence="1">
    <location>
        <begin position="19"/>
        <end position="84"/>
    </location>
</feature>
<dbReference type="PROSITE" id="PS51257">
    <property type="entry name" value="PROKAR_LIPOPROTEIN"/>
    <property type="match status" value="1"/>
</dbReference>
<organism evidence="3 4">
    <name type="scientific">Butyrivibrio hungatei</name>
    <dbReference type="NCBI Taxonomy" id="185008"/>
    <lineage>
        <taxon>Bacteria</taxon>
        <taxon>Bacillati</taxon>
        <taxon>Bacillota</taxon>
        <taxon>Clostridia</taxon>
        <taxon>Lachnospirales</taxon>
        <taxon>Lachnospiraceae</taxon>
        <taxon>Butyrivibrio</taxon>
    </lineage>
</organism>
<evidence type="ECO:0000313" key="3">
    <source>
        <dbReference type="EMBL" id="SCY17441.1"/>
    </source>
</evidence>
<accession>A0A1G5DSQ7</accession>
<proteinExistence type="predicted"/>